<dbReference type="GO" id="GO:0003677">
    <property type="term" value="F:DNA binding"/>
    <property type="evidence" value="ECO:0007669"/>
    <property type="project" value="UniProtKB-KW"/>
</dbReference>
<gene>
    <name evidence="2" type="ORF">H4Q32_014550</name>
</gene>
<sequence>MTRCVTDRVPVGLEESPAYCSTAEGELVLDSEDFIYSNLDLYTDMPILLPPSYELSVCRELSVCPVVTMEIVPLSALLPVLGFTICCVWAAHTIPESPDVYKFPLTFLPSLSCLLRSSLLLQLHHRYCLSAPQLCCGMATGLPVSIGVVAGGSLVSASSL</sequence>
<reference evidence="2 3" key="1">
    <citation type="submission" date="2022-01" db="EMBL/GenBank/DDBJ databases">
        <title>A high-quality chromosome-level genome assembly of rohu carp, Labeo rohita.</title>
        <authorList>
            <person name="Arick M.A. II"/>
            <person name="Hsu C.-Y."/>
            <person name="Magbanua Z."/>
            <person name="Pechanova O."/>
            <person name="Grover C."/>
            <person name="Miller E."/>
            <person name="Thrash A."/>
            <person name="Ezzel L."/>
            <person name="Alam S."/>
            <person name="Benzie J."/>
            <person name="Hamilton M."/>
            <person name="Karsi A."/>
            <person name="Lawrence M.L."/>
            <person name="Peterson D.G."/>
        </authorList>
    </citation>
    <scope>NUCLEOTIDE SEQUENCE [LARGE SCALE GENOMIC DNA]</scope>
    <source>
        <strain evidence="3">BAU-BD-2019</strain>
        <tissue evidence="2">Blood</tissue>
    </source>
</reference>
<evidence type="ECO:0000313" key="2">
    <source>
        <dbReference type="EMBL" id="KAI2651798.1"/>
    </source>
</evidence>
<proteinExistence type="predicted"/>
<keyword evidence="2" id="KW-0238">DNA-binding</keyword>
<keyword evidence="3" id="KW-1185">Reference proteome</keyword>
<name>A0ABQ8LMC0_LABRO</name>
<organism evidence="2 3">
    <name type="scientific">Labeo rohita</name>
    <name type="common">Indian major carp</name>
    <name type="synonym">Cyprinus rohita</name>
    <dbReference type="NCBI Taxonomy" id="84645"/>
    <lineage>
        <taxon>Eukaryota</taxon>
        <taxon>Metazoa</taxon>
        <taxon>Chordata</taxon>
        <taxon>Craniata</taxon>
        <taxon>Vertebrata</taxon>
        <taxon>Euteleostomi</taxon>
        <taxon>Actinopterygii</taxon>
        <taxon>Neopterygii</taxon>
        <taxon>Teleostei</taxon>
        <taxon>Ostariophysi</taxon>
        <taxon>Cypriniformes</taxon>
        <taxon>Cyprinidae</taxon>
        <taxon>Labeoninae</taxon>
        <taxon>Labeonini</taxon>
        <taxon>Labeo</taxon>
    </lineage>
</organism>
<feature type="transmembrane region" description="Helical" evidence="1">
    <location>
        <begin position="103"/>
        <end position="123"/>
    </location>
</feature>
<comment type="caution">
    <text evidence="2">The sequence shown here is derived from an EMBL/GenBank/DDBJ whole genome shotgun (WGS) entry which is preliminary data.</text>
</comment>
<keyword evidence="1" id="KW-0812">Transmembrane</keyword>
<feature type="transmembrane region" description="Helical" evidence="1">
    <location>
        <begin position="71"/>
        <end position="91"/>
    </location>
</feature>
<dbReference type="EMBL" id="JACTAM010000020">
    <property type="protein sequence ID" value="KAI2651798.1"/>
    <property type="molecule type" value="Genomic_DNA"/>
</dbReference>
<keyword evidence="1" id="KW-0472">Membrane</keyword>
<accession>A0ABQ8LMC0</accession>
<keyword evidence="1" id="KW-1133">Transmembrane helix</keyword>
<evidence type="ECO:0000313" key="3">
    <source>
        <dbReference type="Proteomes" id="UP000830375"/>
    </source>
</evidence>
<evidence type="ECO:0000256" key="1">
    <source>
        <dbReference type="SAM" id="Phobius"/>
    </source>
</evidence>
<feature type="transmembrane region" description="Helical" evidence="1">
    <location>
        <begin position="135"/>
        <end position="157"/>
    </location>
</feature>
<protein>
    <submittedName>
        <fullName evidence="2">Homeobox protein dsc-1</fullName>
    </submittedName>
</protein>
<dbReference type="Proteomes" id="UP000830375">
    <property type="component" value="Unassembled WGS sequence"/>
</dbReference>
<keyword evidence="2" id="KW-0371">Homeobox</keyword>